<gene>
    <name evidence="3" type="primary">LOC104212346</name>
</gene>
<dbReference type="KEGG" id="nsy:104212346"/>
<dbReference type="InterPro" id="IPR029472">
    <property type="entry name" value="Copia-like_N"/>
</dbReference>
<accession>A0A1U7V4G6</accession>
<sequence length="124" mass="13902">MGDNDSAISDNEFIDHSNEITFHPSHPYYLSPSDNPGLMLVAKQFNGTCFGAWRRAIIIVLSTKKKIGFINGSFPQPAPTSPLLDQWEQVNHMVISWILNSLDPEIAQSLIFTKTAKGIWDELN</sequence>
<feature type="domain" description="Retrotransposon Copia-like N-terminal" evidence="1">
    <location>
        <begin position="32"/>
        <end position="78"/>
    </location>
</feature>
<dbReference type="Proteomes" id="UP000189701">
    <property type="component" value="Unplaced"/>
</dbReference>
<evidence type="ECO:0000313" key="3">
    <source>
        <dbReference type="RefSeq" id="XP_009759866.1"/>
    </source>
</evidence>
<dbReference type="AlphaFoldDB" id="A0A1U7V4G6"/>
<evidence type="ECO:0000313" key="2">
    <source>
        <dbReference type="Proteomes" id="UP000189701"/>
    </source>
</evidence>
<evidence type="ECO:0000259" key="1">
    <source>
        <dbReference type="Pfam" id="PF14244"/>
    </source>
</evidence>
<proteinExistence type="predicted"/>
<organism evidence="2 3">
    <name type="scientific">Nicotiana sylvestris</name>
    <name type="common">Wood tobacco</name>
    <name type="synonym">South American tobacco</name>
    <dbReference type="NCBI Taxonomy" id="4096"/>
    <lineage>
        <taxon>Eukaryota</taxon>
        <taxon>Viridiplantae</taxon>
        <taxon>Streptophyta</taxon>
        <taxon>Embryophyta</taxon>
        <taxon>Tracheophyta</taxon>
        <taxon>Spermatophyta</taxon>
        <taxon>Magnoliopsida</taxon>
        <taxon>eudicotyledons</taxon>
        <taxon>Gunneridae</taxon>
        <taxon>Pentapetalae</taxon>
        <taxon>asterids</taxon>
        <taxon>lamiids</taxon>
        <taxon>Solanales</taxon>
        <taxon>Solanaceae</taxon>
        <taxon>Nicotianoideae</taxon>
        <taxon>Nicotianeae</taxon>
        <taxon>Nicotiana</taxon>
    </lineage>
</organism>
<keyword evidence="2" id="KW-1185">Reference proteome</keyword>
<dbReference type="PANTHER" id="PTHR37610:SF6">
    <property type="entry name" value="GAG-POLYPEPTIDE OF LTR COPIA-TYPE-RELATED"/>
    <property type="match status" value="1"/>
</dbReference>
<dbReference type="PANTHER" id="PTHR37610">
    <property type="entry name" value="CCHC-TYPE DOMAIN-CONTAINING PROTEIN"/>
    <property type="match status" value="1"/>
</dbReference>
<reference evidence="3" key="2">
    <citation type="submission" date="2025-08" db="UniProtKB">
        <authorList>
            <consortium name="RefSeq"/>
        </authorList>
    </citation>
    <scope>IDENTIFICATION</scope>
    <source>
        <tissue evidence="3">Leaf</tissue>
    </source>
</reference>
<dbReference type="GeneID" id="104212346"/>
<reference evidence="2" key="1">
    <citation type="journal article" date="2013" name="Genome Biol.">
        <title>Reference genomes and transcriptomes of Nicotiana sylvestris and Nicotiana tomentosiformis.</title>
        <authorList>
            <person name="Sierro N."/>
            <person name="Battey J.N."/>
            <person name="Ouadi S."/>
            <person name="Bovet L."/>
            <person name="Goepfert S."/>
            <person name="Bakaher N."/>
            <person name="Peitsch M.C."/>
            <person name="Ivanov N.V."/>
        </authorList>
    </citation>
    <scope>NUCLEOTIDE SEQUENCE [LARGE SCALE GENOMIC DNA]</scope>
</reference>
<dbReference type="RefSeq" id="XP_009759866.1">
    <property type="nucleotide sequence ID" value="XM_009761564.1"/>
</dbReference>
<protein>
    <submittedName>
        <fullName evidence="3">Uncharacterized protein LOC104212346</fullName>
    </submittedName>
</protein>
<dbReference type="Pfam" id="PF14244">
    <property type="entry name" value="Retrotran_gag_3"/>
    <property type="match status" value="1"/>
</dbReference>
<name>A0A1U7V4G6_NICSY</name>